<name>A0A4P9ZBB1_9ASCO</name>
<organism evidence="2 3">
    <name type="scientific">Metschnikowia bicuspidata</name>
    <dbReference type="NCBI Taxonomy" id="27322"/>
    <lineage>
        <taxon>Eukaryota</taxon>
        <taxon>Fungi</taxon>
        <taxon>Dikarya</taxon>
        <taxon>Ascomycota</taxon>
        <taxon>Saccharomycotina</taxon>
        <taxon>Pichiomycetes</taxon>
        <taxon>Metschnikowiaceae</taxon>
        <taxon>Metschnikowia</taxon>
    </lineage>
</organism>
<accession>A0A4P9ZBB1</accession>
<feature type="non-terminal residue" evidence="2">
    <location>
        <position position="231"/>
    </location>
</feature>
<protein>
    <submittedName>
        <fullName evidence="2">Uncharacterized protein</fullName>
    </submittedName>
</protein>
<dbReference type="AlphaFoldDB" id="A0A4P9ZBB1"/>
<feature type="compositionally biased region" description="Basic and acidic residues" evidence="1">
    <location>
        <begin position="42"/>
        <end position="52"/>
    </location>
</feature>
<dbReference type="EMBL" id="ML004465">
    <property type="protein sequence ID" value="RKP30124.1"/>
    <property type="molecule type" value="Genomic_DNA"/>
</dbReference>
<dbReference type="Proteomes" id="UP000268321">
    <property type="component" value="Unassembled WGS sequence"/>
</dbReference>
<proteinExistence type="predicted"/>
<evidence type="ECO:0000256" key="1">
    <source>
        <dbReference type="SAM" id="MobiDB-lite"/>
    </source>
</evidence>
<evidence type="ECO:0000313" key="3">
    <source>
        <dbReference type="Proteomes" id="UP000268321"/>
    </source>
</evidence>
<feature type="region of interest" description="Disordered" evidence="1">
    <location>
        <begin position="32"/>
        <end position="55"/>
    </location>
</feature>
<keyword evidence="3" id="KW-1185">Reference proteome</keyword>
<sequence length="231" mass="25670">RRMVRVTGIPKGTLVATVLGFVRGGGLEKIEDLDTTSSAPRDASHRSSDPRPAKQHFNSQTVHLYFLTAEGASSFIAYANKCSILKLHGKHLYARWAHDKATAATKEIELDLQVAEEVKNNGASRVLILSHYMAGKTPISQALKLKYPHPIENFTGGFNCNAMKMDLSQFGQIVEVLPMISPKLSISFQFADIRSAILVMNTFNKPNSVLRAKYSLWKAKYARDVTNKPCY</sequence>
<feature type="non-terminal residue" evidence="2">
    <location>
        <position position="1"/>
    </location>
</feature>
<evidence type="ECO:0000313" key="2">
    <source>
        <dbReference type="EMBL" id="RKP30124.1"/>
    </source>
</evidence>
<gene>
    <name evidence="2" type="ORF">METBISCDRAFT_10426</name>
</gene>
<reference evidence="3" key="1">
    <citation type="journal article" date="2018" name="Nat. Microbiol.">
        <title>Leveraging single-cell genomics to expand the fungal tree of life.</title>
        <authorList>
            <person name="Ahrendt S.R."/>
            <person name="Quandt C.A."/>
            <person name="Ciobanu D."/>
            <person name="Clum A."/>
            <person name="Salamov A."/>
            <person name="Andreopoulos B."/>
            <person name="Cheng J.F."/>
            <person name="Woyke T."/>
            <person name="Pelin A."/>
            <person name="Henrissat B."/>
            <person name="Reynolds N.K."/>
            <person name="Benny G.L."/>
            <person name="Smith M.E."/>
            <person name="James T.Y."/>
            <person name="Grigoriev I.V."/>
        </authorList>
    </citation>
    <scope>NUCLEOTIDE SEQUENCE [LARGE SCALE GENOMIC DNA]</scope>
    <source>
        <strain evidence="3">Baker2002</strain>
    </source>
</reference>
<dbReference type="OrthoDB" id="4073963at2759"/>